<accession>A0A1V4K094</accession>
<name>A0A1V4K094_PATFA</name>
<organism evidence="1 2">
    <name type="scientific">Patagioenas fasciata monilis</name>
    <dbReference type="NCBI Taxonomy" id="372326"/>
    <lineage>
        <taxon>Eukaryota</taxon>
        <taxon>Metazoa</taxon>
        <taxon>Chordata</taxon>
        <taxon>Craniata</taxon>
        <taxon>Vertebrata</taxon>
        <taxon>Euteleostomi</taxon>
        <taxon>Archelosauria</taxon>
        <taxon>Archosauria</taxon>
        <taxon>Dinosauria</taxon>
        <taxon>Saurischia</taxon>
        <taxon>Theropoda</taxon>
        <taxon>Coelurosauria</taxon>
        <taxon>Aves</taxon>
        <taxon>Neognathae</taxon>
        <taxon>Neoaves</taxon>
        <taxon>Columbimorphae</taxon>
        <taxon>Columbiformes</taxon>
        <taxon>Columbidae</taxon>
        <taxon>Patagioenas</taxon>
    </lineage>
</organism>
<proteinExistence type="predicted"/>
<keyword evidence="2" id="KW-1185">Reference proteome</keyword>
<dbReference type="AlphaFoldDB" id="A0A1V4K094"/>
<gene>
    <name evidence="1" type="ORF">AV530_014907</name>
</gene>
<reference evidence="1 2" key="1">
    <citation type="submission" date="2016-02" db="EMBL/GenBank/DDBJ databases">
        <title>Band-tailed pigeon sequencing and assembly.</title>
        <authorList>
            <person name="Soares A.E."/>
            <person name="Novak B.J."/>
            <person name="Rice E.S."/>
            <person name="O'Connell B."/>
            <person name="Chang D."/>
            <person name="Weber S."/>
            <person name="Shapiro B."/>
        </authorList>
    </citation>
    <scope>NUCLEOTIDE SEQUENCE [LARGE SCALE GENOMIC DNA]</scope>
    <source>
        <strain evidence="1">BTP2013</strain>
        <tissue evidence="1">Blood</tissue>
    </source>
</reference>
<protein>
    <submittedName>
        <fullName evidence="1">Uncharacterized protein</fullName>
    </submittedName>
</protein>
<sequence>MIYQVACGQTPAGPNHSSVTALIFIVENVRAEDAVVFSSKDQLYSCSSSVPVLLPCVYCLLAFSKILKSIEKYKPKEDCRKLEMLKGKRSSVCLWSKLENTERIQSYR</sequence>
<comment type="caution">
    <text evidence="1">The sequence shown here is derived from an EMBL/GenBank/DDBJ whole genome shotgun (WGS) entry which is preliminary data.</text>
</comment>
<dbReference type="Proteomes" id="UP000190648">
    <property type="component" value="Unassembled WGS sequence"/>
</dbReference>
<dbReference type="EMBL" id="LSYS01005191">
    <property type="protein sequence ID" value="OPJ77878.1"/>
    <property type="molecule type" value="Genomic_DNA"/>
</dbReference>
<evidence type="ECO:0000313" key="2">
    <source>
        <dbReference type="Proteomes" id="UP000190648"/>
    </source>
</evidence>
<evidence type="ECO:0000313" key="1">
    <source>
        <dbReference type="EMBL" id="OPJ77878.1"/>
    </source>
</evidence>